<dbReference type="EC" id="2.7.1.180" evidence="2"/>
<evidence type="ECO:0000256" key="4">
    <source>
        <dbReference type="ARBA" id="ARBA00022630"/>
    </source>
</evidence>
<proteinExistence type="predicted"/>
<comment type="cofactor">
    <cofactor evidence="1">
        <name>Mg(2+)</name>
        <dbReference type="ChEBI" id="CHEBI:18420"/>
    </cofactor>
</comment>
<comment type="caution">
    <text evidence="11">The sequence shown here is derived from an EMBL/GenBank/DDBJ whole genome shotgun (WGS) entry which is preliminary data.</text>
</comment>
<dbReference type="Pfam" id="PF02424">
    <property type="entry name" value="ApbE"/>
    <property type="match status" value="1"/>
</dbReference>
<evidence type="ECO:0000256" key="1">
    <source>
        <dbReference type="ARBA" id="ARBA00001946"/>
    </source>
</evidence>
<evidence type="ECO:0000256" key="7">
    <source>
        <dbReference type="ARBA" id="ARBA00022827"/>
    </source>
</evidence>
<keyword evidence="8" id="KW-0460">Magnesium</keyword>
<keyword evidence="6" id="KW-0479">Metal-binding</keyword>
<keyword evidence="5 11" id="KW-0808">Transferase</keyword>
<organism evidence="11 12">
    <name type="scientific">Microbacterium binotii</name>
    <dbReference type="NCBI Taxonomy" id="462710"/>
    <lineage>
        <taxon>Bacteria</taxon>
        <taxon>Bacillati</taxon>
        <taxon>Actinomycetota</taxon>
        <taxon>Actinomycetes</taxon>
        <taxon>Micrococcales</taxon>
        <taxon>Microbacteriaceae</taxon>
        <taxon>Microbacterium</taxon>
    </lineage>
</organism>
<dbReference type="GO" id="GO:0016740">
    <property type="term" value="F:transferase activity"/>
    <property type="evidence" value="ECO:0007669"/>
    <property type="project" value="UniProtKB-KW"/>
</dbReference>
<dbReference type="EMBL" id="BAAARI010000015">
    <property type="protein sequence ID" value="GAA2584239.1"/>
    <property type="molecule type" value="Genomic_DNA"/>
</dbReference>
<keyword evidence="4" id="KW-0285">Flavoprotein</keyword>
<evidence type="ECO:0000256" key="9">
    <source>
        <dbReference type="ARBA" id="ARBA00031306"/>
    </source>
</evidence>
<evidence type="ECO:0000256" key="10">
    <source>
        <dbReference type="ARBA" id="ARBA00048540"/>
    </source>
</evidence>
<dbReference type="InterPro" id="IPR003374">
    <property type="entry name" value="ApbE-like_sf"/>
</dbReference>
<evidence type="ECO:0000313" key="12">
    <source>
        <dbReference type="Proteomes" id="UP001500274"/>
    </source>
</evidence>
<evidence type="ECO:0000313" key="11">
    <source>
        <dbReference type="EMBL" id="GAA2584239.1"/>
    </source>
</evidence>
<accession>A0ABN3PI60</accession>
<dbReference type="Proteomes" id="UP001500274">
    <property type="component" value="Unassembled WGS sequence"/>
</dbReference>
<sequence length="284" mass="30164">MPELWGFDAIGTRWEIETAEPVADPTRTRIRSVIAGFDEEWSRFRPDSLVSRLAVDGGEAAAPADAAAMLDAYRELDAATAGAVNPLVGESLARRGYDAAYSFVDRGAAPAPSWRQVLEWDAQTLRLAQPALLDVGALGKGRLVDLVAEILEGSVAGGFVVDASGDMAVRGGPIRVGLEHPFDPSRAIGVFEVEDAALCASAVNRRAWGEGLHHVLDARTGVPVRTIAATWALAPDAMHADAAATALFFDGGPELAAEWGVSWVRMTTDGTVEWSADQKAELFL</sequence>
<evidence type="ECO:0000256" key="8">
    <source>
        <dbReference type="ARBA" id="ARBA00022842"/>
    </source>
</evidence>
<dbReference type="InterPro" id="IPR024932">
    <property type="entry name" value="ApbE"/>
</dbReference>
<dbReference type="SUPFAM" id="SSF143631">
    <property type="entry name" value="ApbE-like"/>
    <property type="match status" value="1"/>
</dbReference>
<name>A0ABN3PI60_9MICO</name>
<evidence type="ECO:0000256" key="2">
    <source>
        <dbReference type="ARBA" id="ARBA00011955"/>
    </source>
</evidence>
<gene>
    <name evidence="11" type="ORF">GCM10009862_24140</name>
</gene>
<dbReference type="PANTHER" id="PTHR30040">
    <property type="entry name" value="THIAMINE BIOSYNTHESIS LIPOPROTEIN APBE"/>
    <property type="match status" value="1"/>
</dbReference>
<keyword evidence="12" id="KW-1185">Reference proteome</keyword>
<dbReference type="Gene3D" id="3.10.520.10">
    <property type="entry name" value="ApbE-like domains"/>
    <property type="match status" value="1"/>
</dbReference>
<reference evidence="11 12" key="1">
    <citation type="journal article" date="2019" name="Int. J. Syst. Evol. Microbiol.">
        <title>The Global Catalogue of Microorganisms (GCM) 10K type strain sequencing project: providing services to taxonomists for standard genome sequencing and annotation.</title>
        <authorList>
            <consortium name="The Broad Institute Genomics Platform"/>
            <consortium name="The Broad Institute Genome Sequencing Center for Infectious Disease"/>
            <person name="Wu L."/>
            <person name="Ma J."/>
        </authorList>
    </citation>
    <scope>NUCLEOTIDE SEQUENCE [LARGE SCALE GENOMIC DNA]</scope>
    <source>
        <strain evidence="11 12">JCM 16365</strain>
    </source>
</reference>
<comment type="catalytic activity">
    <reaction evidence="10">
        <text>L-threonyl-[protein] + FAD = FMN-L-threonyl-[protein] + AMP + H(+)</text>
        <dbReference type="Rhea" id="RHEA:36847"/>
        <dbReference type="Rhea" id="RHEA-COMP:11060"/>
        <dbReference type="Rhea" id="RHEA-COMP:11061"/>
        <dbReference type="ChEBI" id="CHEBI:15378"/>
        <dbReference type="ChEBI" id="CHEBI:30013"/>
        <dbReference type="ChEBI" id="CHEBI:57692"/>
        <dbReference type="ChEBI" id="CHEBI:74257"/>
        <dbReference type="ChEBI" id="CHEBI:456215"/>
        <dbReference type="EC" id="2.7.1.180"/>
    </reaction>
</comment>
<evidence type="ECO:0000256" key="5">
    <source>
        <dbReference type="ARBA" id="ARBA00022679"/>
    </source>
</evidence>
<dbReference type="PANTHER" id="PTHR30040:SF2">
    <property type="entry name" value="FAD:PROTEIN FMN TRANSFERASE"/>
    <property type="match status" value="1"/>
</dbReference>
<evidence type="ECO:0000256" key="6">
    <source>
        <dbReference type="ARBA" id="ARBA00022723"/>
    </source>
</evidence>
<keyword evidence="7" id="KW-0274">FAD</keyword>
<protein>
    <recommendedName>
        <fullName evidence="3">FAD:protein FMN transferase</fullName>
        <ecNumber evidence="2">2.7.1.180</ecNumber>
    </recommendedName>
    <alternativeName>
        <fullName evidence="9">Flavin transferase</fullName>
    </alternativeName>
</protein>
<dbReference type="RefSeq" id="WP_344229832.1">
    <property type="nucleotide sequence ID" value="NZ_BAAARI010000015.1"/>
</dbReference>
<evidence type="ECO:0000256" key="3">
    <source>
        <dbReference type="ARBA" id="ARBA00016337"/>
    </source>
</evidence>